<dbReference type="Pfam" id="PF22666">
    <property type="entry name" value="Glyco_hydro_2_N2"/>
    <property type="match status" value="1"/>
</dbReference>
<comment type="caution">
    <text evidence="4">The sequence shown here is derived from an EMBL/GenBank/DDBJ whole genome shotgun (WGS) entry which is preliminary data.</text>
</comment>
<dbReference type="Proteomes" id="UP000286031">
    <property type="component" value="Unassembled WGS sequence"/>
</dbReference>
<dbReference type="RefSeq" id="WP_118023749.1">
    <property type="nucleotide sequence ID" value="NZ_JAQCPI010000003.1"/>
</dbReference>
<dbReference type="EMBL" id="QSBI01000005">
    <property type="protein sequence ID" value="RGX11719.1"/>
    <property type="molecule type" value="Genomic_DNA"/>
</dbReference>
<evidence type="ECO:0000313" key="5">
    <source>
        <dbReference type="Proteomes" id="UP000286031"/>
    </source>
</evidence>
<dbReference type="Pfam" id="PF17132">
    <property type="entry name" value="Glyco_hydro_106"/>
    <property type="match status" value="1"/>
</dbReference>
<proteinExistence type="predicted"/>
<dbReference type="Gene3D" id="2.60.120.260">
    <property type="entry name" value="Galactose-binding domain-like"/>
    <property type="match status" value="1"/>
</dbReference>
<evidence type="ECO:0000256" key="2">
    <source>
        <dbReference type="ARBA" id="ARBA00022801"/>
    </source>
</evidence>
<gene>
    <name evidence="4" type="ORF">DWV35_06340</name>
</gene>
<dbReference type="InterPro" id="IPR008979">
    <property type="entry name" value="Galactose-bd-like_sf"/>
</dbReference>
<accession>A0A413EVD1</accession>
<dbReference type="AlphaFoldDB" id="A0A413EVD1"/>
<protein>
    <submittedName>
        <fullName evidence="4">Glycosyl hydrolase family 2</fullName>
    </submittedName>
</protein>
<evidence type="ECO:0000256" key="1">
    <source>
        <dbReference type="ARBA" id="ARBA00022729"/>
    </source>
</evidence>
<reference evidence="4 5" key="1">
    <citation type="submission" date="2018-08" db="EMBL/GenBank/DDBJ databases">
        <title>A genome reference for cultivated species of the human gut microbiota.</title>
        <authorList>
            <person name="Zou Y."/>
            <person name="Xue W."/>
            <person name="Luo G."/>
        </authorList>
    </citation>
    <scope>NUCLEOTIDE SEQUENCE [LARGE SCALE GENOMIC DNA]</scope>
    <source>
        <strain evidence="4 5">AF04-46</strain>
    </source>
</reference>
<dbReference type="NCBIfam" id="NF045579">
    <property type="entry name" value="rhamnoside_JR"/>
    <property type="match status" value="1"/>
</dbReference>
<name>A0A413EVD1_BACOV</name>
<dbReference type="InterPro" id="IPR054593">
    <property type="entry name" value="Beta-mannosidase-like_N2"/>
</dbReference>
<organism evidence="4 5">
    <name type="scientific">Bacteroides ovatus</name>
    <dbReference type="NCBI Taxonomy" id="28116"/>
    <lineage>
        <taxon>Bacteria</taxon>
        <taxon>Pseudomonadati</taxon>
        <taxon>Bacteroidota</taxon>
        <taxon>Bacteroidia</taxon>
        <taxon>Bacteroidales</taxon>
        <taxon>Bacteroidaceae</taxon>
        <taxon>Bacteroides</taxon>
    </lineage>
</organism>
<dbReference type="GO" id="GO:0004553">
    <property type="term" value="F:hydrolase activity, hydrolyzing O-glycosyl compounds"/>
    <property type="evidence" value="ECO:0007669"/>
    <property type="project" value="UniProtKB-ARBA"/>
</dbReference>
<dbReference type="SUPFAM" id="SSF49785">
    <property type="entry name" value="Galactose-binding domain-like"/>
    <property type="match status" value="1"/>
</dbReference>
<sequence>MVSIKYSCFSFLLLLSTFIYGDENRTKLAGLKDALYGFEYLQDSTRTKVWWFHGETVTTRAGITADLEAFHKQGVGGVVYYDQTHGNCEGAFEAFSPEWWEMLVFASQEAKRLGLTFETHISNGYVAGGPWITPALGMQRLTSVETIVDGGKDLEFSLPVPEARSDYYKDVAILAFPYQREIHDDSRVLKPVITCNKADIDAKACFSSSKQLSVIPVQKPRESVYMTLDFGKQFTARCITYSMAPRGKAATDAMNVPGPPTEEFVGTGFRVLLNLGELEVSDDGLTFKKVCDLKPVYLSLGGWKQKTLSFPAVTGRYFRLNLHDWYEKKDRKPHLELGQVVLSSRACIDQWEEKAALTSAYIENDFTPSYQKNEIIDPDRIVDLTEQTDSLGTVRWKAPAGKWVVVRFAHVPTGGRTKHGRKNMIGLECDKLSAVAAEAHWNHYLKHIADSIEAHGGHLDGVVVDSHEAGSQNWTSGFENDFLRLRGYDLRKYLPTLAGYVVESREVSDGFLYDMRRTIADLTVEKYFGTFQRLCKERNLILTSQDFGALCMAGDPILAKGKVQKPQSEFWGHHPDGNYDIKECSSAAHMYGKPIASAEAFSDVKFSQSLAELKQLADYAYAFGINEFVGCASSHQPWLDKLPGSTGGGRHYALNRTNTFWEYSRDFWDYQNRSSFLMRQGMSVIDLCLYLGDNAPVRILTHRLPVIPAGFDFDAFSTDALFTRMEVKEGRIVLPDGVSYQMMVLPRNGEITLEALRKIASLVQAGASVYGTRPQRSGTLHDLEHMVEYEELVNMMWGRNNTPQGCSHYGKGTVYWGMSLTDAVSKAGMMPDVTVPEKRKFYYAHRTLWDGEIYFLDNHEDTPLAHTFIFRTSKRYAELWNPVTGKRYSLQSTLTADGRISVPLQMAARESYFVIFSDAQSTSQLPVKEWNMQEKKTFIQGDWTVDFSEKLGGPGKVVFTALTDWTSHKDERIKYYSGTAVYRHNLMMDDKRSESRYLLRFAKLASIARIVLNGREVGTVWCSPWEIDITEALETGENKLEIYVANSLMNRMIGDSMLPEDQRITYSATSIATPGMSLIPSGIIGSVQLVRQMSASNSSDK</sequence>
<keyword evidence="2 4" id="KW-0378">Hydrolase</keyword>
<dbReference type="PANTHER" id="PTHR43817">
    <property type="entry name" value="GLYCOSYL HYDROLASE"/>
    <property type="match status" value="1"/>
</dbReference>
<evidence type="ECO:0000259" key="3">
    <source>
        <dbReference type="Pfam" id="PF22666"/>
    </source>
</evidence>
<keyword evidence="1" id="KW-0732">Signal</keyword>
<feature type="domain" description="Beta-mannosidase-like galactose-binding" evidence="3">
    <location>
        <begin position="979"/>
        <end position="1049"/>
    </location>
</feature>
<evidence type="ECO:0000313" key="4">
    <source>
        <dbReference type="EMBL" id="RGX11719.1"/>
    </source>
</evidence>
<dbReference type="PANTHER" id="PTHR43817:SF1">
    <property type="entry name" value="HYDROLASE, FAMILY 43, PUTATIVE (AFU_ORTHOLOGUE AFUA_3G01660)-RELATED"/>
    <property type="match status" value="1"/>
</dbReference>